<evidence type="ECO:0000313" key="7">
    <source>
        <dbReference type="Proteomes" id="UP000198736"/>
    </source>
</evidence>
<dbReference type="Proteomes" id="UP000198736">
    <property type="component" value="Unassembled WGS sequence"/>
</dbReference>
<dbReference type="GO" id="GO:0009313">
    <property type="term" value="P:oligosaccharide catabolic process"/>
    <property type="evidence" value="ECO:0007669"/>
    <property type="project" value="TreeGrafter"/>
</dbReference>
<keyword evidence="3 6" id="KW-0326">Glycosidase</keyword>
<dbReference type="SUPFAM" id="SSF51445">
    <property type="entry name" value="(Trans)glycosidases"/>
    <property type="match status" value="1"/>
</dbReference>
<dbReference type="Gene3D" id="3.90.400.10">
    <property type="entry name" value="Oligo-1,6-glucosidase, Domain 2"/>
    <property type="match status" value="1"/>
</dbReference>
<keyword evidence="2 6" id="KW-0378">Hydrolase</keyword>
<evidence type="ECO:0000256" key="1">
    <source>
        <dbReference type="ARBA" id="ARBA00008061"/>
    </source>
</evidence>
<dbReference type="SMART" id="SM00642">
    <property type="entry name" value="Aamy"/>
    <property type="match status" value="1"/>
</dbReference>
<dbReference type="CDD" id="cd11331">
    <property type="entry name" value="AmyAc_OligoGlu_like"/>
    <property type="match status" value="1"/>
</dbReference>
<dbReference type="InterPro" id="IPR045857">
    <property type="entry name" value="O16G_dom_2"/>
</dbReference>
<protein>
    <submittedName>
        <fullName evidence="6">Oligo-1,6-glucosidase</fullName>
        <ecNumber evidence="6">3.2.1.10</ecNumber>
    </submittedName>
</protein>
<dbReference type="InterPro" id="IPR006047">
    <property type="entry name" value="GH13_cat_dom"/>
</dbReference>
<dbReference type="SUPFAM" id="SSF51011">
    <property type="entry name" value="Glycosyl hydrolase domain"/>
    <property type="match status" value="1"/>
</dbReference>
<accession>A0A0S4LH80</accession>
<gene>
    <name evidence="6" type="primary">malL</name>
    <name evidence="6" type="ORF">COMA2_170029</name>
</gene>
<dbReference type="AlphaFoldDB" id="A0A0S4LH80"/>
<dbReference type="GO" id="GO:0004574">
    <property type="term" value="F:oligo-1,6-glucosidase activity"/>
    <property type="evidence" value="ECO:0007669"/>
    <property type="project" value="UniProtKB-EC"/>
</dbReference>
<sequence>MDTAGIAWPSDSPASDPGSTMPTRWWQRGVIYQIYPRSLADSNGDGIGDLRGIIGKVDYLSWLGVDAVWLSPIYPSPMVDFGYDVADYTEIDPLFGTWRDFDDLLDTLHRYGIKLILDFVPNHTSDRHPWFLESRASRSNVKRDWYIWQDSASDGGPPNNWMSVFGGSAWEWDPPTGQYYYHAYLKQQPDVNWRNPELREAMHQAMRFWLNRGVDGFRMDVIWHLVKDEQLRSNPPNPDYHPGLWPSRRFLSTYTTDRPEVHDIIAGMRRVVDAHDDRLLIGEIYLPIERLVTYYGTGGTGLHLPFNFQLVELPWRADEIEKAVDTYEAALPKEGWPNWVLGNHDKSRIATRIGQEQARIAAVLLLTLRGTPILYYGDEIGMTNVPIPRDRVHDPWEHTMPGFGVGRDPVRTPMQWDASPHAGFTTGTPWLPISEDFESTNVAAQRETPASLLRLYHRLIHLRRHEPVLVLGDYHRLSSPPEIMLFFRRLGDRRCLVALNFTAHRQIISGLPHELVFRRVTLSTQPEREGKVVGSPAYLEPNEGLISIYTI</sequence>
<evidence type="ECO:0000256" key="3">
    <source>
        <dbReference type="ARBA" id="ARBA00023295"/>
    </source>
</evidence>
<dbReference type="PANTHER" id="PTHR10357:SF179">
    <property type="entry name" value="NEUTRAL AND BASIC AMINO ACID TRANSPORT PROTEIN RBAT"/>
    <property type="match status" value="1"/>
</dbReference>
<evidence type="ECO:0000256" key="4">
    <source>
        <dbReference type="SAM" id="MobiDB-lite"/>
    </source>
</evidence>
<evidence type="ECO:0000259" key="5">
    <source>
        <dbReference type="SMART" id="SM00642"/>
    </source>
</evidence>
<organism evidence="6 7">
    <name type="scientific">Candidatus Nitrospira nitrificans</name>
    <dbReference type="NCBI Taxonomy" id="1742973"/>
    <lineage>
        <taxon>Bacteria</taxon>
        <taxon>Pseudomonadati</taxon>
        <taxon>Nitrospirota</taxon>
        <taxon>Nitrospiria</taxon>
        <taxon>Nitrospirales</taxon>
        <taxon>Nitrospiraceae</taxon>
        <taxon>Nitrospira</taxon>
    </lineage>
</organism>
<dbReference type="Pfam" id="PF00128">
    <property type="entry name" value="Alpha-amylase"/>
    <property type="match status" value="1"/>
</dbReference>
<dbReference type="STRING" id="1742973.COMA2_170029"/>
<feature type="region of interest" description="Disordered" evidence="4">
    <location>
        <begin position="1"/>
        <end position="21"/>
    </location>
</feature>
<dbReference type="Gene3D" id="3.20.20.80">
    <property type="entry name" value="Glycosidases"/>
    <property type="match status" value="1"/>
</dbReference>
<proteinExistence type="inferred from homology"/>
<feature type="domain" description="Glycosyl hydrolase family 13 catalytic" evidence="5">
    <location>
        <begin position="33"/>
        <end position="411"/>
    </location>
</feature>
<name>A0A0S4LH80_9BACT</name>
<dbReference type="GO" id="GO:0004556">
    <property type="term" value="F:alpha-amylase activity"/>
    <property type="evidence" value="ECO:0007669"/>
    <property type="project" value="TreeGrafter"/>
</dbReference>
<keyword evidence="7" id="KW-1185">Reference proteome</keyword>
<dbReference type="FunFam" id="3.90.400.10:FF:000002">
    <property type="entry name" value="Sucrose isomerase"/>
    <property type="match status" value="1"/>
</dbReference>
<dbReference type="EMBL" id="CZPZ01000009">
    <property type="protein sequence ID" value="CUS34482.1"/>
    <property type="molecule type" value="Genomic_DNA"/>
</dbReference>
<evidence type="ECO:0000256" key="2">
    <source>
        <dbReference type="ARBA" id="ARBA00022801"/>
    </source>
</evidence>
<evidence type="ECO:0000313" key="6">
    <source>
        <dbReference type="EMBL" id="CUS34482.1"/>
    </source>
</evidence>
<comment type="similarity">
    <text evidence="1">Belongs to the glycosyl hydrolase 13 family.</text>
</comment>
<dbReference type="PANTHER" id="PTHR10357">
    <property type="entry name" value="ALPHA-AMYLASE FAMILY MEMBER"/>
    <property type="match status" value="1"/>
</dbReference>
<reference evidence="7" key="1">
    <citation type="submission" date="2015-10" db="EMBL/GenBank/DDBJ databases">
        <authorList>
            <person name="Luecker S."/>
            <person name="Luecker S."/>
        </authorList>
    </citation>
    <scope>NUCLEOTIDE SEQUENCE [LARGE SCALE GENOMIC DNA]</scope>
</reference>
<dbReference type="EC" id="3.2.1.10" evidence="6"/>
<dbReference type="InterPro" id="IPR017853">
    <property type="entry name" value="GH"/>
</dbReference>